<organism evidence="2 3">
    <name type="scientific">Moelleriella libera RCEF 2490</name>
    <dbReference type="NCBI Taxonomy" id="1081109"/>
    <lineage>
        <taxon>Eukaryota</taxon>
        <taxon>Fungi</taxon>
        <taxon>Dikarya</taxon>
        <taxon>Ascomycota</taxon>
        <taxon>Pezizomycotina</taxon>
        <taxon>Sordariomycetes</taxon>
        <taxon>Hypocreomycetidae</taxon>
        <taxon>Hypocreales</taxon>
        <taxon>Clavicipitaceae</taxon>
        <taxon>Moelleriella</taxon>
    </lineage>
</organism>
<name>A0A166PT13_9HYPO</name>
<dbReference type="AlphaFoldDB" id="A0A166PT13"/>
<gene>
    <name evidence="2" type="ORF">AAL_02391</name>
</gene>
<sequence>MSQTTPALKGIMRRSASHEERGQRCRNAAQASDDVLSLGSHDSKFDLDNRKDNRLRLTPSFHAALVIPKQRNDDDDDDDDDDSMMKGKREMKRLRALCANPSWKVPPSVRPGRLAVVSPPLIPLHFCLPGRDGILLHSSLDGLECYLRGLAHGFLLEGSSSEWAVVSTHHQESVLIWDLGRAIYSITLSEARYAQRDGSLEGILGEGRQRLIGC</sequence>
<feature type="region of interest" description="Disordered" evidence="1">
    <location>
        <begin position="1"/>
        <end position="33"/>
    </location>
</feature>
<evidence type="ECO:0000256" key="1">
    <source>
        <dbReference type="SAM" id="MobiDB-lite"/>
    </source>
</evidence>
<keyword evidence="3" id="KW-1185">Reference proteome</keyword>
<evidence type="ECO:0000313" key="2">
    <source>
        <dbReference type="EMBL" id="KZZ98840.1"/>
    </source>
</evidence>
<comment type="caution">
    <text evidence="2">The sequence shown here is derived from an EMBL/GenBank/DDBJ whole genome shotgun (WGS) entry which is preliminary data.</text>
</comment>
<reference evidence="2 3" key="1">
    <citation type="journal article" date="2016" name="Genome Biol. Evol.">
        <title>Divergent and convergent evolution of fungal pathogenicity.</title>
        <authorList>
            <person name="Shang Y."/>
            <person name="Xiao G."/>
            <person name="Zheng P."/>
            <person name="Cen K."/>
            <person name="Zhan S."/>
            <person name="Wang C."/>
        </authorList>
    </citation>
    <scope>NUCLEOTIDE SEQUENCE [LARGE SCALE GENOMIC DNA]</scope>
    <source>
        <strain evidence="2 3">RCEF 2490</strain>
    </source>
</reference>
<dbReference type="EMBL" id="AZGY01000004">
    <property type="protein sequence ID" value="KZZ98840.1"/>
    <property type="molecule type" value="Genomic_DNA"/>
</dbReference>
<dbReference type="Proteomes" id="UP000078544">
    <property type="component" value="Unassembled WGS sequence"/>
</dbReference>
<proteinExistence type="predicted"/>
<accession>A0A166PT13</accession>
<evidence type="ECO:0000313" key="3">
    <source>
        <dbReference type="Proteomes" id="UP000078544"/>
    </source>
</evidence>
<protein>
    <submittedName>
        <fullName evidence="2">Uncharacterized protein</fullName>
    </submittedName>
</protein>